<dbReference type="InterPro" id="IPR003797">
    <property type="entry name" value="DegV"/>
</dbReference>
<dbReference type="STRING" id="717960.EC1_20450"/>
<dbReference type="Proteomes" id="UP000008801">
    <property type="component" value="Chromosome"/>
</dbReference>
<dbReference type="Pfam" id="PF02645">
    <property type="entry name" value="DegV"/>
    <property type="match status" value="1"/>
</dbReference>
<evidence type="ECO:0000313" key="2">
    <source>
        <dbReference type="Proteomes" id="UP000008801"/>
    </source>
</evidence>
<evidence type="ECO:0000313" key="1">
    <source>
        <dbReference type="EMBL" id="CBK89220.1"/>
    </source>
</evidence>
<name>D4JG98_9FIRM</name>
<dbReference type="HOGENOM" id="CLU_2632812_0_0_9"/>
<dbReference type="KEGG" id="euc:EC1_20450"/>
<dbReference type="Gene3D" id="3.40.50.10440">
    <property type="entry name" value="Dihydroxyacetone kinase, domain 1"/>
    <property type="match status" value="1"/>
</dbReference>
<proteinExistence type="predicted"/>
<dbReference type="AlphaFoldDB" id="D4JG98"/>
<organism evidence="1 2">
    <name type="scientific">Faecalitalea cylindroides T2-87</name>
    <dbReference type="NCBI Taxonomy" id="717960"/>
    <lineage>
        <taxon>Bacteria</taxon>
        <taxon>Bacillati</taxon>
        <taxon>Bacillota</taxon>
        <taxon>Erysipelotrichia</taxon>
        <taxon>Erysipelotrichales</taxon>
        <taxon>Erysipelotrichaceae</taxon>
        <taxon>Faecalitalea</taxon>
    </lineage>
</organism>
<accession>D4JG98</accession>
<dbReference type="EMBL" id="FP929041">
    <property type="protein sequence ID" value="CBK89220.1"/>
    <property type="molecule type" value="Genomic_DNA"/>
</dbReference>
<dbReference type="SUPFAM" id="SSF82549">
    <property type="entry name" value="DAK1/DegV-like"/>
    <property type="match status" value="1"/>
</dbReference>
<sequence>MDLYNQYGKDQDVIDITMAAGLSGTYDSALMAKESCNYPDNISVFNSKTLCGPHRVLVNEALKMAKDGKQKKKFYIC</sequence>
<reference evidence="1 2" key="2">
    <citation type="submission" date="2010-03" db="EMBL/GenBank/DDBJ databases">
        <authorList>
            <person name="Pajon A."/>
        </authorList>
    </citation>
    <scope>NUCLEOTIDE SEQUENCE [LARGE SCALE GENOMIC DNA]</scope>
    <source>
        <strain evidence="1 2">T2-87</strain>
    </source>
</reference>
<gene>
    <name evidence="1" type="ORF">EC1_20450</name>
</gene>
<reference evidence="1 2" key="1">
    <citation type="submission" date="2010-03" db="EMBL/GenBank/DDBJ databases">
        <title>The genome sequence of Eubacterium cylindroides T2-87.</title>
        <authorList>
            <consortium name="metaHIT consortium -- http://www.metahit.eu/"/>
            <person name="Pajon A."/>
            <person name="Turner K."/>
            <person name="Parkhill J."/>
            <person name="Duncan S."/>
            <person name="Flint H."/>
        </authorList>
    </citation>
    <scope>NUCLEOTIDE SEQUENCE [LARGE SCALE GENOMIC DNA]</scope>
    <source>
        <strain evidence="1 2">T2-87</strain>
    </source>
</reference>
<protein>
    <submittedName>
        <fullName evidence="1">Uncharacterized protein conserved in bacteria</fullName>
    </submittedName>
</protein>
<dbReference type="PROSITE" id="PS51482">
    <property type="entry name" value="DEGV"/>
    <property type="match status" value="1"/>
</dbReference>